<sequence length="119" mass="13982">MSKKERIPFRVKMANGSIETVYAYSEKQAMFLASRLGKRPIRVVGILSQEVVEKKEEEEMKANGERLLKELLMKLENSLKNRKYLEAVKCQVDLHKAIAEGKIAWSNELEQKYELFKYW</sequence>
<dbReference type="AlphaFoldDB" id="A0A497F1L4"/>
<evidence type="ECO:0000313" key="1">
    <source>
        <dbReference type="EMBL" id="RLE53211.1"/>
    </source>
</evidence>
<evidence type="ECO:0000313" key="2">
    <source>
        <dbReference type="Proteomes" id="UP000269499"/>
    </source>
</evidence>
<gene>
    <name evidence="1" type="ORF">DRJ26_03645</name>
</gene>
<proteinExistence type="predicted"/>
<dbReference type="Proteomes" id="UP000269499">
    <property type="component" value="Unassembled WGS sequence"/>
</dbReference>
<dbReference type="EMBL" id="QMRA01000077">
    <property type="protein sequence ID" value="RLE53211.1"/>
    <property type="molecule type" value="Genomic_DNA"/>
</dbReference>
<protein>
    <submittedName>
        <fullName evidence="1">Uncharacterized protein</fullName>
    </submittedName>
</protein>
<organism evidence="1 2">
    <name type="scientific">Thermoproteota archaeon</name>
    <dbReference type="NCBI Taxonomy" id="2056631"/>
    <lineage>
        <taxon>Archaea</taxon>
        <taxon>Thermoproteota</taxon>
    </lineage>
</organism>
<name>A0A497F1L4_9CREN</name>
<comment type="caution">
    <text evidence="1">The sequence shown here is derived from an EMBL/GenBank/DDBJ whole genome shotgun (WGS) entry which is preliminary data.</text>
</comment>
<reference evidence="1 2" key="1">
    <citation type="submission" date="2018-06" db="EMBL/GenBank/DDBJ databases">
        <title>Extensive metabolic versatility and redundancy in microbially diverse, dynamic hydrothermal sediments.</title>
        <authorList>
            <person name="Dombrowski N."/>
            <person name="Teske A."/>
            <person name="Baker B.J."/>
        </authorList>
    </citation>
    <scope>NUCLEOTIDE SEQUENCE [LARGE SCALE GENOMIC DNA]</scope>
    <source>
        <strain evidence="1">B20_G2</strain>
    </source>
</reference>
<accession>A0A497F1L4</accession>